<name>A0ABW0NSL0_9MICO</name>
<protein>
    <submittedName>
        <fullName evidence="3">TadE/TadG family type IV pilus assembly protein</fullName>
    </submittedName>
</protein>
<keyword evidence="1" id="KW-0812">Transmembrane</keyword>
<evidence type="ECO:0000313" key="3">
    <source>
        <dbReference type="EMBL" id="MFC5503510.1"/>
    </source>
</evidence>
<dbReference type="EMBL" id="JBHSMG010000005">
    <property type="protein sequence ID" value="MFC5503510.1"/>
    <property type="molecule type" value="Genomic_DNA"/>
</dbReference>
<dbReference type="RefSeq" id="WP_386741261.1">
    <property type="nucleotide sequence ID" value="NZ_JBHSMG010000005.1"/>
</dbReference>
<evidence type="ECO:0000256" key="1">
    <source>
        <dbReference type="SAM" id="Phobius"/>
    </source>
</evidence>
<reference evidence="4" key="1">
    <citation type="journal article" date="2019" name="Int. J. Syst. Evol. Microbiol.">
        <title>The Global Catalogue of Microorganisms (GCM) 10K type strain sequencing project: providing services to taxonomists for standard genome sequencing and annotation.</title>
        <authorList>
            <consortium name="The Broad Institute Genomics Platform"/>
            <consortium name="The Broad Institute Genome Sequencing Center for Infectious Disease"/>
            <person name="Wu L."/>
            <person name="Ma J."/>
        </authorList>
    </citation>
    <scope>NUCLEOTIDE SEQUENCE [LARGE SCALE GENOMIC DNA]</scope>
    <source>
        <strain evidence="4">CGMCC 4.6997</strain>
    </source>
</reference>
<evidence type="ECO:0000313" key="4">
    <source>
        <dbReference type="Proteomes" id="UP001596039"/>
    </source>
</evidence>
<comment type="caution">
    <text evidence="3">The sequence shown here is derived from an EMBL/GenBank/DDBJ whole genome shotgun (WGS) entry which is preliminary data.</text>
</comment>
<evidence type="ECO:0000259" key="2">
    <source>
        <dbReference type="Pfam" id="PF07811"/>
    </source>
</evidence>
<sequence length="121" mass="12225">MRARAARSRLGPRDERGSVVAEFAIALPAVLLVLAMVLGGVQLGVLQVRLQDAAADAARTLGRGDGAAALSVRLARQVPSARWSSSRTGELVCVQLTSSAGGVADRLGLSASASSCAVAEG</sequence>
<keyword evidence="1" id="KW-1133">Transmembrane helix</keyword>
<dbReference type="InterPro" id="IPR049790">
    <property type="entry name" value="Rv3655c/TadE"/>
</dbReference>
<keyword evidence="4" id="KW-1185">Reference proteome</keyword>
<dbReference type="InterPro" id="IPR012495">
    <property type="entry name" value="TadE-like_dom"/>
</dbReference>
<feature type="transmembrane region" description="Helical" evidence="1">
    <location>
        <begin position="20"/>
        <end position="41"/>
    </location>
</feature>
<organism evidence="3 4">
    <name type="scientific">Lysinimonas soli</name>
    <dbReference type="NCBI Taxonomy" id="1074233"/>
    <lineage>
        <taxon>Bacteria</taxon>
        <taxon>Bacillati</taxon>
        <taxon>Actinomycetota</taxon>
        <taxon>Actinomycetes</taxon>
        <taxon>Micrococcales</taxon>
        <taxon>Microbacteriaceae</taxon>
        <taxon>Lysinimonas</taxon>
    </lineage>
</organism>
<dbReference type="Pfam" id="PF07811">
    <property type="entry name" value="TadE"/>
    <property type="match status" value="1"/>
</dbReference>
<accession>A0ABW0NSL0</accession>
<gene>
    <name evidence="3" type="ORF">ACFPJ4_14775</name>
</gene>
<dbReference type="NCBIfam" id="NF041390">
    <property type="entry name" value="TadE_Rv3655c"/>
    <property type="match status" value="1"/>
</dbReference>
<feature type="domain" description="TadE-like" evidence="2">
    <location>
        <begin position="17"/>
        <end position="59"/>
    </location>
</feature>
<dbReference type="Proteomes" id="UP001596039">
    <property type="component" value="Unassembled WGS sequence"/>
</dbReference>
<keyword evidence="1" id="KW-0472">Membrane</keyword>
<proteinExistence type="predicted"/>